<feature type="region of interest" description="Disordered" evidence="1">
    <location>
        <begin position="1"/>
        <end position="34"/>
    </location>
</feature>
<feature type="compositionally biased region" description="Pro residues" evidence="1">
    <location>
        <begin position="1"/>
        <end position="11"/>
    </location>
</feature>
<dbReference type="PRINTS" id="PR01345">
    <property type="entry name" value="CERVTRCPTASE"/>
</dbReference>
<evidence type="ECO:0000256" key="1">
    <source>
        <dbReference type="SAM" id="MobiDB-lite"/>
    </source>
</evidence>
<dbReference type="EMBL" id="BAAFJT010000001">
    <property type="protein sequence ID" value="GAB0175632.1"/>
    <property type="molecule type" value="Genomic_DNA"/>
</dbReference>
<dbReference type="PANTHER" id="PTHR33332">
    <property type="entry name" value="REVERSE TRANSCRIPTASE DOMAIN-CONTAINING PROTEIN"/>
    <property type="match status" value="1"/>
</dbReference>
<keyword evidence="3" id="KW-1185">Reference proteome</keyword>
<name>A0ABC9VST5_GRUJA</name>
<gene>
    <name evidence="2" type="ORF">GRJ2_000028400</name>
</gene>
<reference evidence="2 3" key="1">
    <citation type="submission" date="2024-06" db="EMBL/GenBank/DDBJ databases">
        <title>The draft genome of Grus japonensis, version 3.</title>
        <authorList>
            <person name="Nabeshima K."/>
            <person name="Suzuki S."/>
            <person name="Onuma M."/>
        </authorList>
    </citation>
    <scope>NUCLEOTIDE SEQUENCE [LARGE SCALE GENOMIC DNA]</scope>
    <source>
        <strain evidence="2 3">451A</strain>
    </source>
</reference>
<evidence type="ECO:0000313" key="3">
    <source>
        <dbReference type="Proteomes" id="UP001623348"/>
    </source>
</evidence>
<protein>
    <submittedName>
        <fullName evidence="2">cAMP-dependent protein kinase inhibitor alpha</fullName>
    </submittedName>
</protein>
<proteinExistence type="predicted"/>
<accession>A0ABC9VST5</accession>
<evidence type="ECO:0000313" key="2">
    <source>
        <dbReference type="EMBL" id="GAB0175632.1"/>
    </source>
</evidence>
<dbReference type="AlphaFoldDB" id="A0ABC9VST5"/>
<sequence>MGPDGPGPLPSPSRDASLTVGLSAPSASDTRLSGAVGSLEGKDAIQRDLDRLQKWAHVNLMNFNKAKCKVLHLSENNHLYQYRLGDEWIESSPAEKDLRVLVDEKFNMRHQCALAAQKANCILGCITRNMTSRLREVIPPLYSAVKRPHLEYCVQLWSPQYKKDMDLLE</sequence>
<keyword evidence="2" id="KW-0649">Protein kinase inhibitor</keyword>
<dbReference type="Proteomes" id="UP001623348">
    <property type="component" value="Unassembled WGS sequence"/>
</dbReference>
<organism evidence="2 3">
    <name type="scientific">Grus japonensis</name>
    <name type="common">Japanese crane</name>
    <name type="synonym">Red-crowned crane</name>
    <dbReference type="NCBI Taxonomy" id="30415"/>
    <lineage>
        <taxon>Eukaryota</taxon>
        <taxon>Metazoa</taxon>
        <taxon>Chordata</taxon>
        <taxon>Craniata</taxon>
        <taxon>Vertebrata</taxon>
        <taxon>Euteleostomi</taxon>
        <taxon>Archelosauria</taxon>
        <taxon>Archosauria</taxon>
        <taxon>Dinosauria</taxon>
        <taxon>Saurischia</taxon>
        <taxon>Theropoda</taxon>
        <taxon>Coelurosauria</taxon>
        <taxon>Aves</taxon>
        <taxon>Neognathae</taxon>
        <taxon>Neoaves</taxon>
        <taxon>Gruiformes</taxon>
        <taxon>Gruidae</taxon>
        <taxon>Grus</taxon>
    </lineage>
</organism>
<comment type="caution">
    <text evidence="2">The sequence shown here is derived from an EMBL/GenBank/DDBJ whole genome shotgun (WGS) entry which is preliminary data.</text>
</comment>
<dbReference type="GO" id="GO:0004860">
    <property type="term" value="F:protein kinase inhibitor activity"/>
    <property type="evidence" value="ECO:0007669"/>
    <property type="project" value="UniProtKB-KW"/>
</dbReference>